<dbReference type="EMBL" id="JBGMEL010000001">
    <property type="protein sequence ID" value="MFA0788941.1"/>
    <property type="molecule type" value="Genomic_DNA"/>
</dbReference>
<keyword evidence="6" id="KW-0521">NADP</keyword>
<dbReference type="PANTHER" id="PTHR10491">
    <property type="entry name" value="DTDP-4-DEHYDRORHAMNOSE REDUCTASE"/>
    <property type="match status" value="1"/>
</dbReference>
<evidence type="ECO:0000256" key="1">
    <source>
        <dbReference type="ARBA" id="ARBA00004781"/>
    </source>
</evidence>
<dbReference type="Gene3D" id="3.40.50.720">
    <property type="entry name" value="NAD(P)-binding Rossmann-like Domain"/>
    <property type="match status" value="1"/>
</dbReference>
<dbReference type="Gene3D" id="3.90.25.10">
    <property type="entry name" value="UDP-galactose 4-epimerase, domain 1"/>
    <property type="match status" value="1"/>
</dbReference>
<dbReference type="CDD" id="cd05254">
    <property type="entry name" value="dTDP_HR_like_SDR_e"/>
    <property type="match status" value="1"/>
</dbReference>
<dbReference type="InterPro" id="IPR036291">
    <property type="entry name" value="NAD(P)-bd_dom_sf"/>
</dbReference>
<comment type="caution">
    <text evidence="8">The sequence shown here is derived from an EMBL/GenBank/DDBJ whole genome shotgun (WGS) entry which is preliminary data.</text>
</comment>
<comment type="similarity">
    <text evidence="2 6">Belongs to the dTDP-4-dehydrorhamnose reductase family.</text>
</comment>
<name>A0ABV4NIW6_9GAMM</name>
<evidence type="ECO:0000256" key="6">
    <source>
        <dbReference type="RuleBase" id="RU364082"/>
    </source>
</evidence>
<reference evidence="8 9" key="1">
    <citation type="submission" date="2024-08" db="EMBL/GenBank/DDBJ databases">
        <authorList>
            <person name="Ishaq N."/>
        </authorList>
    </citation>
    <scope>NUCLEOTIDE SEQUENCE [LARGE SCALE GENOMIC DNA]</scope>
    <source>
        <strain evidence="8 9">JCM 30400</strain>
    </source>
</reference>
<dbReference type="PANTHER" id="PTHR10491:SF4">
    <property type="entry name" value="METHIONINE ADENOSYLTRANSFERASE 2 SUBUNIT BETA"/>
    <property type="match status" value="1"/>
</dbReference>
<evidence type="ECO:0000313" key="9">
    <source>
        <dbReference type="Proteomes" id="UP001569414"/>
    </source>
</evidence>
<evidence type="ECO:0000256" key="3">
    <source>
        <dbReference type="ARBA" id="ARBA00012929"/>
    </source>
</evidence>
<evidence type="ECO:0000259" key="7">
    <source>
        <dbReference type="Pfam" id="PF04321"/>
    </source>
</evidence>
<dbReference type="RefSeq" id="WP_371842175.1">
    <property type="nucleotide sequence ID" value="NZ_JBGMEL010000001.1"/>
</dbReference>
<dbReference type="SUPFAM" id="SSF51735">
    <property type="entry name" value="NAD(P)-binding Rossmann-fold domains"/>
    <property type="match status" value="1"/>
</dbReference>
<accession>A0ABV4NIW6</accession>
<organism evidence="8 9">
    <name type="scientific">Microbulbifer echini</name>
    <dbReference type="NCBI Taxonomy" id="1529067"/>
    <lineage>
        <taxon>Bacteria</taxon>
        <taxon>Pseudomonadati</taxon>
        <taxon>Pseudomonadota</taxon>
        <taxon>Gammaproteobacteria</taxon>
        <taxon>Cellvibrionales</taxon>
        <taxon>Microbulbiferaceae</taxon>
        <taxon>Microbulbifer</taxon>
    </lineage>
</organism>
<keyword evidence="6 8" id="KW-0560">Oxidoreductase</keyword>
<gene>
    <name evidence="8" type="primary">rfbD</name>
    <name evidence="8" type="ORF">ACCI51_00170</name>
</gene>
<evidence type="ECO:0000313" key="8">
    <source>
        <dbReference type="EMBL" id="MFA0788941.1"/>
    </source>
</evidence>
<dbReference type="EC" id="1.1.1.133" evidence="3 6"/>
<feature type="domain" description="RmlD-like substrate binding" evidence="7">
    <location>
        <begin position="1"/>
        <end position="286"/>
    </location>
</feature>
<dbReference type="Proteomes" id="UP001569414">
    <property type="component" value="Unassembled WGS sequence"/>
</dbReference>
<comment type="pathway">
    <text evidence="1 6">Carbohydrate biosynthesis; dTDP-L-rhamnose biosynthesis.</text>
</comment>
<dbReference type="InterPro" id="IPR029903">
    <property type="entry name" value="RmlD-like-bd"/>
</dbReference>
<dbReference type="GO" id="GO:0008831">
    <property type="term" value="F:dTDP-4-dehydrorhamnose reductase activity"/>
    <property type="evidence" value="ECO:0007669"/>
    <property type="project" value="UniProtKB-EC"/>
</dbReference>
<protein>
    <recommendedName>
        <fullName evidence="4 6">dTDP-4-dehydrorhamnose reductase</fullName>
        <ecNumber evidence="3 6">1.1.1.133</ecNumber>
    </recommendedName>
</protein>
<comment type="cofactor">
    <cofactor evidence="6">
        <name>Mg(2+)</name>
        <dbReference type="ChEBI" id="CHEBI:18420"/>
    </cofactor>
    <text evidence="6">Binds 1 Mg(2+) ion per monomer.</text>
</comment>
<evidence type="ECO:0000256" key="4">
    <source>
        <dbReference type="ARBA" id="ARBA00017099"/>
    </source>
</evidence>
<dbReference type="NCBIfam" id="TIGR01214">
    <property type="entry name" value="rmlD"/>
    <property type="match status" value="1"/>
</dbReference>
<dbReference type="Pfam" id="PF04321">
    <property type="entry name" value="RmlD_sub_bind"/>
    <property type="match status" value="1"/>
</dbReference>
<comment type="function">
    <text evidence="6">Catalyzes the reduction of dTDP-6-deoxy-L-lyxo-4-hexulose to yield dTDP-L-rhamnose.</text>
</comment>
<comment type="catalytic activity">
    <reaction evidence="5 6">
        <text>dTDP-beta-L-rhamnose + NADP(+) = dTDP-4-dehydro-beta-L-rhamnose + NADPH + H(+)</text>
        <dbReference type="Rhea" id="RHEA:21796"/>
        <dbReference type="ChEBI" id="CHEBI:15378"/>
        <dbReference type="ChEBI" id="CHEBI:57510"/>
        <dbReference type="ChEBI" id="CHEBI:57783"/>
        <dbReference type="ChEBI" id="CHEBI:58349"/>
        <dbReference type="ChEBI" id="CHEBI:62830"/>
        <dbReference type="EC" id="1.1.1.133"/>
    </reaction>
</comment>
<evidence type="ECO:0000256" key="2">
    <source>
        <dbReference type="ARBA" id="ARBA00010944"/>
    </source>
</evidence>
<sequence length="290" mass="32145">MKILLIGKDGQLGRELRKSVPQRAELIGLGRKELDICQRNSVMEAVSSELPDIVINAAAYTAVDKAESEPEQAFRVNAYGAENLALACKEFGARLIHVSTDFIFDGQKSSPYSPTDPIRPLSVYGKSKAAGEIAVQEILPEAVIVRTSWIYAQVGYNFVNTMLYLMNERDHLSVVADQISTPTSTHTLSESIYALVGQPKTKGIYHCTDAGIASWYDFAVAIYEESKMVGLLPVDKHVQIQPVKSLDYPAQATRPAYSVLDKHRVLSELGIELKHWRQALRQILQEKAAL</sequence>
<keyword evidence="9" id="KW-1185">Reference proteome</keyword>
<proteinExistence type="inferred from homology"/>
<dbReference type="InterPro" id="IPR005913">
    <property type="entry name" value="dTDP_dehydrorham_reduct"/>
</dbReference>
<evidence type="ECO:0000256" key="5">
    <source>
        <dbReference type="ARBA" id="ARBA00048200"/>
    </source>
</evidence>